<proteinExistence type="predicted"/>
<reference evidence="1 2" key="1">
    <citation type="journal article" date="2006" name="Science">
        <title>The genome of black cottonwood, Populus trichocarpa (Torr. &amp; Gray).</title>
        <authorList>
            <person name="Tuskan G.A."/>
            <person name="Difazio S."/>
            <person name="Jansson S."/>
            <person name="Bohlmann J."/>
            <person name="Grigoriev I."/>
            <person name="Hellsten U."/>
            <person name="Putnam N."/>
            <person name="Ralph S."/>
            <person name="Rombauts S."/>
            <person name="Salamov A."/>
            <person name="Schein J."/>
            <person name="Sterck L."/>
            <person name="Aerts A."/>
            <person name="Bhalerao R.R."/>
            <person name="Bhalerao R.P."/>
            <person name="Blaudez D."/>
            <person name="Boerjan W."/>
            <person name="Brun A."/>
            <person name="Brunner A."/>
            <person name="Busov V."/>
            <person name="Campbell M."/>
            <person name="Carlson J."/>
            <person name="Chalot M."/>
            <person name="Chapman J."/>
            <person name="Chen G.L."/>
            <person name="Cooper D."/>
            <person name="Coutinho P.M."/>
            <person name="Couturier J."/>
            <person name="Covert S."/>
            <person name="Cronk Q."/>
            <person name="Cunningham R."/>
            <person name="Davis J."/>
            <person name="Degroeve S."/>
            <person name="Dejardin A."/>
            <person name="Depamphilis C."/>
            <person name="Detter J."/>
            <person name="Dirks B."/>
            <person name="Dubchak I."/>
            <person name="Duplessis S."/>
            <person name="Ehlting J."/>
            <person name="Ellis B."/>
            <person name="Gendler K."/>
            <person name="Goodstein D."/>
            <person name="Gribskov M."/>
            <person name="Grimwood J."/>
            <person name="Groover A."/>
            <person name="Gunter L."/>
            <person name="Hamberger B."/>
            <person name="Heinze B."/>
            <person name="Helariutta Y."/>
            <person name="Henrissat B."/>
            <person name="Holligan D."/>
            <person name="Holt R."/>
            <person name="Huang W."/>
            <person name="Islam-Faridi N."/>
            <person name="Jones S."/>
            <person name="Jones-Rhoades M."/>
            <person name="Jorgensen R."/>
            <person name="Joshi C."/>
            <person name="Kangasjarvi J."/>
            <person name="Karlsson J."/>
            <person name="Kelleher C."/>
            <person name="Kirkpatrick R."/>
            <person name="Kirst M."/>
            <person name="Kohler A."/>
            <person name="Kalluri U."/>
            <person name="Larimer F."/>
            <person name="Leebens-Mack J."/>
            <person name="Leple J.C."/>
            <person name="Locascio P."/>
            <person name="Lou Y."/>
            <person name="Lucas S."/>
            <person name="Martin F."/>
            <person name="Montanini B."/>
            <person name="Napoli C."/>
            <person name="Nelson D.R."/>
            <person name="Nelson C."/>
            <person name="Nieminen K."/>
            <person name="Nilsson O."/>
            <person name="Pereda V."/>
            <person name="Peter G."/>
            <person name="Philippe R."/>
            <person name="Pilate G."/>
            <person name="Poliakov A."/>
            <person name="Razumovskaya J."/>
            <person name="Richardson P."/>
            <person name="Rinaldi C."/>
            <person name="Ritland K."/>
            <person name="Rouze P."/>
            <person name="Ryaboy D."/>
            <person name="Schmutz J."/>
            <person name="Schrader J."/>
            <person name="Segerman B."/>
            <person name="Shin H."/>
            <person name="Siddiqui A."/>
            <person name="Sterky F."/>
            <person name="Terry A."/>
            <person name="Tsai C.J."/>
            <person name="Uberbacher E."/>
            <person name="Unneberg P."/>
            <person name="Vahala J."/>
            <person name="Wall K."/>
            <person name="Wessler S."/>
            <person name="Yang G."/>
            <person name="Yin T."/>
            <person name="Douglas C."/>
            <person name="Marra M."/>
            <person name="Sandberg G."/>
            <person name="Van de Peer Y."/>
            <person name="Rokhsar D."/>
        </authorList>
    </citation>
    <scope>NUCLEOTIDE SEQUENCE [LARGE SCALE GENOMIC DNA]</scope>
    <source>
        <strain evidence="2">cv. Nisqually</strain>
    </source>
</reference>
<sequence>MSVLMQTGLEPSVVIFFDCPEEEMAKRVVNRNQINAVGTEDEIFEKDRPIFF</sequence>
<keyword evidence="2" id="KW-1185">Reference proteome</keyword>
<dbReference type="InterPro" id="IPR027417">
    <property type="entry name" value="P-loop_NTPase"/>
</dbReference>
<dbReference type="Gene3D" id="3.40.50.300">
    <property type="entry name" value="P-loop containing nucleotide triphosphate hydrolases"/>
    <property type="match status" value="1"/>
</dbReference>
<dbReference type="STRING" id="3694.A0A2K1YCS3"/>
<dbReference type="EMBL" id="CM009301">
    <property type="protein sequence ID" value="PNT10836.1"/>
    <property type="molecule type" value="Genomic_DNA"/>
</dbReference>
<organism evidence="1 2">
    <name type="scientific">Populus trichocarpa</name>
    <name type="common">Western balsam poplar</name>
    <name type="synonym">Populus balsamifera subsp. trichocarpa</name>
    <dbReference type="NCBI Taxonomy" id="3694"/>
    <lineage>
        <taxon>Eukaryota</taxon>
        <taxon>Viridiplantae</taxon>
        <taxon>Streptophyta</taxon>
        <taxon>Embryophyta</taxon>
        <taxon>Tracheophyta</taxon>
        <taxon>Spermatophyta</taxon>
        <taxon>Magnoliopsida</taxon>
        <taxon>eudicotyledons</taxon>
        <taxon>Gunneridae</taxon>
        <taxon>Pentapetalae</taxon>
        <taxon>rosids</taxon>
        <taxon>fabids</taxon>
        <taxon>Malpighiales</taxon>
        <taxon>Salicaceae</taxon>
        <taxon>Saliceae</taxon>
        <taxon>Populus</taxon>
    </lineage>
</organism>
<accession>A0A2K1YCS3</accession>
<dbReference type="InParanoid" id="A0A2K1YCS3"/>
<protein>
    <recommendedName>
        <fullName evidence="3">Adenylate kinase</fullName>
    </recommendedName>
</protein>
<dbReference type="SUPFAM" id="SSF52540">
    <property type="entry name" value="P-loop containing nucleoside triphosphate hydrolases"/>
    <property type="match status" value="1"/>
</dbReference>
<evidence type="ECO:0008006" key="3">
    <source>
        <dbReference type="Google" id="ProtNLM"/>
    </source>
</evidence>
<evidence type="ECO:0000313" key="1">
    <source>
        <dbReference type="EMBL" id="PNT10836.1"/>
    </source>
</evidence>
<name>A0A2K1YCS3_POPTR</name>
<dbReference type="AlphaFoldDB" id="A0A2K1YCS3"/>
<evidence type="ECO:0000313" key="2">
    <source>
        <dbReference type="Proteomes" id="UP000006729"/>
    </source>
</evidence>
<gene>
    <name evidence="1" type="ORF">POPTR_012G127600</name>
</gene>
<dbReference type="Proteomes" id="UP000006729">
    <property type="component" value="Chromosome 12"/>
</dbReference>